<proteinExistence type="predicted"/>
<evidence type="ECO:0000313" key="2">
    <source>
        <dbReference type="EMBL" id="EPC70880.1"/>
    </source>
</evidence>
<dbReference type="InterPro" id="IPR057240">
    <property type="entry name" value="ParB_dimer_C"/>
</dbReference>
<feature type="domain" description="ParB C-terminal dimerisation" evidence="1">
    <location>
        <begin position="2"/>
        <end position="29"/>
    </location>
</feature>
<organism evidence="2 3">
    <name type="scientific">Lacticaseibacillus paracasei subsp. paracasei Lpp126</name>
    <dbReference type="NCBI Taxonomy" id="1256206"/>
    <lineage>
        <taxon>Bacteria</taxon>
        <taxon>Bacillati</taxon>
        <taxon>Bacillota</taxon>
        <taxon>Bacilli</taxon>
        <taxon>Lactobacillales</taxon>
        <taxon>Lactobacillaceae</taxon>
        <taxon>Lacticaseibacillus</taxon>
    </lineage>
</organism>
<name>S2R0T8_LACPA</name>
<evidence type="ECO:0000259" key="1">
    <source>
        <dbReference type="Pfam" id="PF23552"/>
    </source>
</evidence>
<dbReference type="Proteomes" id="UP000014243">
    <property type="component" value="Unassembled WGS sequence"/>
</dbReference>
<dbReference type="Pfam" id="PF23552">
    <property type="entry name" value="ParB_C"/>
    <property type="match status" value="1"/>
</dbReference>
<gene>
    <name evidence="2" type="ORF">Lpp126_16194</name>
</gene>
<comment type="caution">
    <text evidence="2">The sequence shown here is derived from an EMBL/GenBank/DDBJ whole genome shotgun (WGS) entry which is preliminary data.</text>
</comment>
<dbReference type="EMBL" id="ANKC01001150">
    <property type="protein sequence ID" value="EPC70880.1"/>
    <property type="molecule type" value="Genomic_DNA"/>
</dbReference>
<feature type="non-terminal residue" evidence="2">
    <location>
        <position position="1"/>
    </location>
</feature>
<accession>S2R0T8</accession>
<protein>
    <submittedName>
        <fullName evidence="2">Stage 0 sporulation protein J</fullName>
    </submittedName>
</protein>
<reference evidence="2 3" key="1">
    <citation type="journal article" date="2013" name="PLoS ONE">
        <title>Lactobacillus paracasei comparative genomics: towards species pan-genome definition and exploitation of diversity.</title>
        <authorList>
            <person name="Smokvina T."/>
            <person name="Wels M."/>
            <person name="Polka J."/>
            <person name="Chervaux C."/>
            <person name="Brisse S."/>
            <person name="Boekhorst J."/>
            <person name="van Hylckama Vlieg J.E."/>
            <person name="Siezen R.J."/>
        </authorList>
    </citation>
    <scope>NUCLEOTIDE SEQUENCE [LARGE SCALE GENOMIC DNA]</scope>
    <source>
        <strain evidence="2 3">Lpp126</strain>
    </source>
</reference>
<dbReference type="AlphaFoldDB" id="S2R0T8"/>
<sequence length="34" mass="3818">NINEGNKGKGKIEIDFTSEKDLNRILAMLDVNID</sequence>
<evidence type="ECO:0000313" key="3">
    <source>
        <dbReference type="Proteomes" id="UP000014243"/>
    </source>
</evidence>